<dbReference type="PROSITE" id="PS51349">
    <property type="entry name" value="FMN_HYDROXY_ACID_DH_2"/>
    <property type="match status" value="1"/>
</dbReference>
<evidence type="ECO:0000256" key="4">
    <source>
        <dbReference type="ARBA" id="ARBA00023002"/>
    </source>
</evidence>
<dbReference type="InterPro" id="IPR037396">
    <property type="entry name" value="FMN_HAD"/>
</dbReference>
<evidence type="ECO:0000256" key="3">
    <source>
        <dbReference type="ARBA" id="ARBA00022643"/>
    </source>
</evidence>
<sequence length="149" mass="15700">FEWLGSKTDLPLIAKGVMTAEDAKLAVDHGVKAIIVSNHGGRNLDSTFATIEALPEVAEIVDGKAEIYLDGGIRRGADIVKAIALGADAVLIGRPIFWGLAAGGTDGLKHLLGILRDEFDSTMGLCGKPDIKSIDRTVVGRKSPLLDLI</sequence>
<dbReference type="InterPro" id="IPR000262">
    <property type="entry name" value="FMN-dep_DH"/>
</dbReference>
<keyword evidence="4" id="KW-0560">Oxidoreductase</keyword>
<dbReference type="Pfam" id="PF01070">
    <property type="entry name" value="FMN_dh"/>
    <property type="match status" value="1"/>
</dbReference>
<dbReference type="SUPFAM" id="SSF51395">
    <property type="entry name" value="FMN-linked oxidoreductases"/>
    <property type="match status" value="1"/>
</dbReference>
<accession>A0A382JB21</accession>
<dbReference type="Gene3D" id="3.20.20.70">
    <property type="entry name" value="Aldolase class I"/>
    <property type="match status" value="1"/>
</dbReference>
<feature type="non-terminal residue" evidence="6">
    <location>
        <position position="1"/>
    </location>
</feature>
<comment type="cofactor">
    <cofactor evidence="1">
        <name>FMN</name>
        <dbReference type="ChEBI" id="CHEBI:58210"/>
    </cofactor>
</comment>
<keyword evidence="2" id="KW-0285">Flavoprotein</keyword>
<keyword evidence="3" id="KW-0288">FMN</keyword>
<reference evidence="6" key="1">
    <citation type="submission" date="2018-05" db="EMBL/GenBank/DDBJ databases">
        <authorList>
            <person name="Lanie J.A."/>
            <person name="Ng W.-L."/>
            <person name="Kazmierczak K.M."/>
            <person name="Andrzejewski T.M."/>
            <person name="Davidsen T.M."/>
            <person name="Wayne K.J."/>
            <person name="Tettelin H."/>
            <person name="Glass J.I."/>
            <person name="Rusch D."/>
            <person name="Podicherti R."/>
            <person name="Tsui H.-C.T."/>
            <person name="Winkler M.E."/>
        </authorList>
    </citation>
    <scope>NUCLEOTIDE SEQUENCE</scope>
</reference>
<dbReference type="PANTHER" id="PTHR10578">
    <property type="entry name" value="S -2-HYDROXY-ACID OXIDASE-RELATED"/>
    <property type="match status" value="1"/>
</dbReference>
<evidence type="ECO:0000256" key="1">
    <source>
        <dbReference type="ARBA" id="ARBA00001917"/>
    </source>
</evidence>
<organism evidence="6">
    <name type="scientific">marine metagenome</name>
    <dbReference type="NCBI Taxonomy" id="408172"/>
    <lineage>
        <taxon>unclassified sequences</taxon>
        <taxon>metagenomes</taxon>
        <taxon>ecological metagenomes</taxon>
    </lineage>
</organism>
<dbReference type="InterPro" id="IPR013785">
    <property type="entry name" value="Aldolase_TIM"/>
</dbReference>
<dbReference type="EMBL" id="UINC01073209">
    <property type="protein sequence ID" value="SVC09414.1"/>
    <property type="molecule type" value="Genomic_DNA"/>
</dbReference>
<name>A0A382JB21_9ZZZZ</name>
<feature type="domain" description="FMN hydroxy acid dehydrogenase" evidence="5">
    <location>
        <begin position="1"/>
        <end position="144"/>
    </location>
</feature>
<proteinExistence type="predicted"/>
<gene>
    <name evidence="6" type="ORF">METZ01_LOCUS262268</name>
</gene>
<evidence type="ECO:0000259" key="5">
    <source>
        <dbReference type="PROSITE" id="PS51349"/>
    </source>
</evidence>
<protein>
    <recommendedName>
        <fullName evidence="5">FMN hydroxy acid dehydrogenase domain-containing protein</fullName>
    </recommendedName>
</protein>
<evidence type="ECO:0000256" key="2">
    <source>
        <dbReference type="ARBA" id="ARBA00022630"/>
    </source>
</evidence>
<dbReference type="PANTHER" id="PTHR10578:SF107">
    <property type="entry name" value="2-HYDROXYACID OXIDASE 1"/>
    <property type="match status" value="1"/>
</dbReference>
<evidence type="ECO:0000313" key="6">
    <source>
        <dbReference type="EMBL" id="SVC09414.1"/>
    </source>
</evidence>
<dbReference type="AlphaFoldDB" id="A0A382JB21"/>
<dbReference type="GO" id="GO:0016491">
    <property type="term" value="F:oxidoreductase activity"/>
    <property type="evidence" value="ECO:0007669"/>
    <property type="project" value="UniProtKB-KW"/>
</dbReference>